<dbReference type="GO" id="GO:0008270">
    <property type="term" value="F:zinc ion binding"/>
    <property type="evidence" value="ECO:0007669"/>
    <property type="project" value="UniProtKB-KW"/>
</dbReference>
<dbReference type="AlphaFoldDB" id="A0A0N1P0A0"/>
<evidence type="ECO:0000256" key="5">
    <source>
        <dbReference type="PROSITE-ProRule" id="PRU00723"/>
    </source>
</evidence>
<dbReference type="STRING" id="1664694.A0A0N1P0A0"/>
<evidence type="ECO:0000256" key="2">
    <source>
        <dbReference type="ARBA" id="ARBA00022737"/>
    </source>
</evidence>
<evidence type="ECO:0000256" key="3">
    <source>
        <dbReference type="ARBA" id="ARBA00022771"/>
    </source>
</evidence>
<feature type="region of interest" description="Disordered" evidence="6">
    <location>
        <begin position="547"/>
        <end position="570"/>
    </location>
</feature>
<dbReference type="SMART" id="SM00356">
    <property type="entry name" value="ZnF_C3H1"/>
    <property type="match status" value="2"/>
</dbReference>
<feature type="compositionally biased region" description="Basic and acidic residues" evidence="6">
    <location>
        <begin position="21"/>
        <end position="32"/>
    </location>
</feature>
<dbReference type="PANTHER" id="PTHR11224:SF10">
    <property type="entry name" value="IP09428P-RELATED"/>
    <property type="match status" value="1"/>
</dbReference>
<feature type="region of interest" description="Disordered" evidence="6">
    <location>
        <begin position="396"/>
        <end position="415"/>
    </location>
</feature>
<dbReference type="InterPro" id="IPR041367">
    <property type="entry name" value="Znf-CCCH_4"/>
</dbReference>
<protein>
    <submittedName>
        <fullName evidence="8">Protein cps3</fullName>
    </submittedName>
</protein>
<sequence length="570" mass="61511">MRPLSEHPHNNSSQRNGRGAARSDEPFSRTEHGMPVPNGGGYRNPSMMSGPPMFDLARSPPGGPNKNTKHVPCKFFRQGQCQAGNACPFSHSLDPQTHQAPCKYFSKGNCKFGAKCALAHYLPDGRRVNRNDIDAAAAAMPSRNEYYPRQNNAPFGPAEMPMNPQLGQQPYGTEFYSANGFYGAEDPDAYPTERYQRPYTNMSNFDSNVNSPPNSHFGSPTNESPFAKSPMDNVRTALNVPMPQSFDPNEPSRKYGILGQSAPVKGPALFSPPNATTSFARRLGSPPETSLNRGFGGMSGNNAPSPLGLSPQAPDDSIDRVMQSTLNASQPRGIISASMPRQPQAARNNAQSDLEDNADLGHELLPGSLHDEVLTPAEQMRRLSRADQDSLGVAIPSAHSSKVGSPPSGSSPSRFSHIWAEQRDKQPNLGAVGSPLKESWMPGSSHPPRGQQISGISQAMARMELTRTESAESNAGRPVNSTMRIPSSNVQRLDRTISSPGLPARRLGDESDGEGVIFSMDDDKRSTSIWSNASPRLAPLREGTANFGRMRKDDSNAGHAGGSAFYGFRP</sequence>
<keyword evidence="4 5" id="KW-0862">Zinc</keyword>
<evidence type="ECO:0000256" key="4">
    <source>
        <dbReference type="ARBA" id="ARBA00022833"/>
    </source>
</evidence>
<dbReference type="RefSeq" id="XP_018002907.1">
    <property type="nucleotide sequence ID" value="XM_018142094.1"/>
</dbReference>
<feature type="compositionally biased region" description="Polar residues" evidence="6">
    <location>
        <begin position="339"/>
        <end position="351"/>
    </location>
</feature>
<dbReference type="Gene3D" id="4.10.1000.10">
    <property type="entry name" value="Zinc finger, CCCH-type"/>
    <property type="match status" value="1"/>
</dbReference>
<dbReference type="GO" id="GO:0061630">
    <property type="term" value="F:ubiquitin protein ligase activity"/>
    <property type="evidence" value="ECO:0007669"/>
    <property type="project" value="InterPro"/>
</dbReference>
<accession>A0A0N1P0A0</accession>
<keyword evidence="1 5" id="KW-0479">Metal-binding</keyword>
<dbReference type="PROSITE" id="PS50103">
    <property type="entry name" value="ZF_C3H1"/>
    <property type="match status" value="2"/>
</dbReference>
<dbReference type="InterPro" id="IPR036855">
    <property type="entry name" value="Znf_CCCH_sf"/>
</dbReference>
<feature type="zinc finger region" description="C3H1-type" evidence="5">
    <location>
        <begin position="67"/>
        <end position="94"/>
    </location>
</feature>
<name>A0A0N1P0A0_9EURO</name>
<feature type="region of interest" description="Disordered" evidence="6">
    <location>
        <begin position="274"/>
        <end position="317"/>
    </location>
</feature>
<comment type="caution">
    <text evidence="8">The sequence shown here is derived from an EMBL/GenBank/DDBJ whole genome shotgun (WGS) entry which is preliminary data.</text>
</comment>
<dbReference type="GeneID" id="28733974"/>
<keyword evidence="9" id="KW-1185">Reference proteome</keyword>
<evidence type="ECO:0000313" key="8">
    <source>
        <dbReference type="EMBL" id="KPI42944.1"/>
    </source>
</evidence>
<evidence type="ECO:0000313" key="9">
    <source>
        <dbReference type="Proteomes" id="UP000038010"/>
    </source>
</evidence>
<keyword evidence="2" id="KW-0677">Repeat</keyword>
<proteinExistence type="predicted"/>
<organism evidence="8 9">
    <name type="scientific">Cyphellophora attinorum</name>
    <dbReference type="NCBI Taxonomy" id="1664694"/>
    <lineage>
        <taxon>Eukaryota</taxon>
        <taxon>Fungi</taxon>
        <taxon>Dikarya</taxon>
        <taxon>Ascomycota</taxon>
        <taxon>Pezizomycotina</taxon>
        <taxon>Eurotiomycetes</taxon>
        <taxon>Chaetothyriomycetidae</taxon>
        <taxon>Chaetothyriales</taxon>
        <taxon>Cyphellophoraceae</taxon>
        <taxon>Cyphellophora</taxon>
    </lineage>
</organism>
<keyword evidence="3 5" id="KW-0863">Zinc-finger</keyword>
<dbReference type="PANTHER" id="PTHR11224">
    <property type="entry name" value="MAKORIN-RELATED"/>
    <property type="match status" value="1"/>
</dbReference>
<feature type="compositionally biased region" description="Low complexity" evidence="6">
    <location>
        <begin position="400"/>
        <end position="413"/>
    </location>
</feature>
<evidence type="ECO:0000256" key="6">
    <source>
        <dbReference type="SAM" id="MobiDB-lite"/>
    </source>
</evidence>
<feature type="domain" description="C3H1-type" evidence="7">
    <location>
        <begin position="96"/>
        <end position="123"/>
    </location>
</feature>
<reference evidence="8 9" key="1">
    <citation type="submission" date="2015-06" db="EMBL/GenBank/DDBJ databases">
        <title>Draft genome of the ant-associated black yeast Phialophora attae CBS 131958.</title>
        <authorList>
            <person name="Moreno L.F."/>
            <person name="Stielow B.J."/>
            <person name="de Hoog S."/>
            <person name="Vicente V.A."/>
            <person name="Weiss V.A."/>
            <person name="de Vries M."/>
            <person name="Cruz L.M."/>
            <person name="Souza E.M."/>
        </authorList>
    </citation>
    <scope>NUCLEOTIDE SEQUENCE [LARGE SCALE GENOMIC DNA]</scope>
    <source>
        <strain evidence="8 9">CBS 131958</strain>
    </source>
</reference>
<feature type="domain" description="C3H1-type" evidence="7">
    <location>
        <begin position="67"/>
        <end position="94"/>
    </location>
</feature>
<gene>
    <name evidence="8" type="ORF">AB675_2147</name>
</gene>
<dbReference type="InterPro" id="IPR045072">
    <property type="entry name" value="MKRN-like"/>
</dbReference>
<dbReference type="Pfam" id="PF00642">
    <property type="entry name" value="zf-CCCH"/>
    <property type="match status" value="1"/>
</dbReference>
<feature type="zinc finger region" description="C3H1-type" evidence="5">
    <location>
        <begin position="96"/>
        <end position="123"/>
    </location>
</feature>
<dbReference type="Pfam" id="PF18044">
    <property type="entry name" value="zf-CCCH_4"/>
    <property type="match status" value="1"/>
</dbReference>
<dbReference type="SUPFAM" id="SSF90229">
    <property type="entry name" value="CCCH zinc finger"/>
    <property type="match status" value="1"/>
</dbReference>
<dbReference type="InterPro" id="IPR000571">
    <property type="entry name" value="Znf_CCCH"/>
</dbReference>
<dbReference type="EMBL" id="LFJN01000006">
    <property type="protein sequence ID" value="KPI42944.1"/>
    <property type="molecule type" value="Genomic_DNA"/>
</dbReference>
<evidence type="ECO:0000259" key="7">
    <source>
        <dbReference type="PROSITE" id="PS50103"/>
    </source>
</evidence>
<evidence type="ECO:0000256" key="1">
    <source>
        <dbReference type="ARBA" id="ARBA00022723"/>
    </source>
</evidence>
<feature type="region of interest" description="Disordered" evidence="6">
    <location>
        <begin position="329"/>
        <end position="351"/>
    </location>
</feature>
<dbReference type="VEuPathDB" id="FungiDB:AB675_2147"/>
<dbReference type="OrthoDB" id="2019491at2759"/>
<dbReference type="Proteomes" id="UP000038010">
    <property type="component" value="Unassembled WGS sequence"/>
</dbReference>
<feature type="region of interest" description="Disordered" evidence="6">
    <location>
        <begin position="494"/>
        <end position="515"/>
    </location>
</feature>
<feature type="region of interest" description="Disordered" evidence="6">
    <location>
        <begin position="1"/>
        <end position="66"/>
    </location>
</feature>
<dbReference type="GO" id="GO:0000209">
    <property type="term" value="P:protein polyubiquitination"/>
    <property type="evidence" value="ECO:0007669"/>
    <property type="project" value="InterPro"/>
</dbReference>